<sequence>MREYQTARSLVADFDQTGIPPGANPLTVSLATNHTARKRAKRMQIRQRRGQLSYGSAYKLFFVGWVCGWTLLFIPFLLIMVVMTAGGGTATINGEAYSGVGDMMAMLPALIFFPIIIAIQGVIAAAAMTAGIWLYRRVRPVTVSGSEDVF</sequence>
<protein>
    <recommendedName>
        <fullName evidence="4">DUF3566 domain-containing protein</fullName>
    </recommendedName>
</protein>
<dbReference type="AlphaFoldDB" id="A0A399QR93"/>
<dbReference type="Proteomes" id="UP000265431">
    <property type="component" value="Unassembled WGS sequence"/>
</dbReference>
<organism evidence="2 3">
    <name type="scientific">Henriciella barbarensis</name>
    <dbReference type="NCBI Taxonomy" id="86342"/>
    <lineage>
        <taxon>Bacteria</taxon>
        <taxon>Pseudomonadati</taxon>
        <taxon>Pseudomonadota</taxon>
        <taxon>Alphaproteobacteria</taxon>
        <taxon>Hyphomonadales</taxon>
        <taxon>Hyphomonadaceae</taxon>
        <taxon>Henriciella</taxon>
    </lineage>
</organism>
<feature type="transmembrane region" description="Helical" evidence="1">
    <location>
        <begin position="57"/>
        <end position="85"/>
    </location>
</feature>
<evidence type="ECO:0000313" key="3">
    <source>
        <dbReference type="Proteomes" id="UP000265431"/>
    </source>
</evidence>
<keyword evidence="1" id="KW-0472">Membrane</keyword>
<keyword evidence="3" id="KW-1185">Reference proteome</keyword>
<feature type="transmembrane region" description="Helical" evidence="1">
    <location>
        <begin position="105"/>
        <end position="135"/>
    </location>
</feature>
<accession>A0A399QR93</accession>
<proteinExistence type="predicted"/>
<dbReference type="EMBL" id="QWGB01000009">
    <property type="protein sequence ID" value="RIJ21360.1"/>
    <property type="molecule type" value="Genomic_DNA"/>
</dbReference>
<evidence type="ECO:0000256" key="1">
    <source>
        <dbReference type="SAM" id="Phobius"/>
    </source>
</evidence>
<comment type="caution">
    <text evidence="2">The sequence shown here is derived from an EMBL/GenBank/DDBJ whole genome shotgun (WGS) entry which is preliminary data.</text>
</comment>
<reference evidence="2 3" key="1">
    <citation type="submission" date="2018-08" db="EMBL/GenBank/DDBJ databases">
        <title>Henriciella mobilis sp. nov., isolated from seawater.</title>
        <authorList>
            <person name="Cheng H."/>
            <person name="Wu Y.-H."/>
            <person name="Xu X.-W."/>
            <person name="Guo L.-L."/>
        </authorList>
    </citation>
    <scope>NUCLEOTIDE SEQUENCE [LARGE SCALE GENOMIC DNA]</scope>
    <source>
        <strain evidence="2 3">CCUG66934</strain>
    </source>
</reference>
<name>A0A399QR93_9PROT</name>
<evidence type="ECO:0000313" key="2">
    <source>
        <dbReference type="EMBL" id="RIJ21360.1"/>
    </source>
</evidence>
<evidence type="ECO:0008006" key="4">
    <source>
        <dbReference type="Google" id="ProtNLM"/>
    </source>
</evidence>
<keyword evidence="1" id="KW-0812">Transmembrane</keyword>
<gene>
    <name evidence="2" type="ORF">D1224_13670</name>
</gene>
<keyword evidence="1" id="KW-1133">Transmembrane helix</keyword>